<proteinExistence type="predicted"/>
<dbReference type="AlphaFoldDB" id="A0A8S1QLJ7"/>
<dbReference type="Proteomes" id="UP000692954">
    <property type="component" value="Unassembled WGS sequence"/>
</dbReference>
<evidence type="ECO:0000313" key="2">
    <source>
        <dbReference type="EMBL" id="CAD8116286.1"/>
    </source>
</evidence>
<dbReference type="FunFam" id="1.25.40.990:FF:000035">
    <property type="entry name" value="Uncharacterized protein"/>
    <property type="match status" value="1"/>
</dbReference>
<sequence>MNNNKRSTIEDAMRAEKITLNPYQQTQQQMYPNYYGYNQYMPYGYQQMIPNQYQYNQYYPYNYQMIQPQQQNNLIGNPNNIYRPQQQYIQQSNSVLNSQQNVSQPLQQINQQQPQQQQIIQQTQDQQQKNSLNNKIEKEYNQFLPPVDVTELDQPSRWENEIKCYSYLYRKLNIEMPNLVSARFCNSREVFNEQSSITVKQYVERAFNKCQSDDERNLMEQYLKATIAEAKRKNEYSVRDWSKFPLPTLPRENQIRTQSLFSQSLQIKQSTAMALNSLGQTSKFGAPSQAQPIGPAQKITASTSIQNLMSLNDKLKQQQVDTINQHHMKNKKIDYNIDLAMLQIGKLQPNATIQIKQQQNQIKKKIEEEDQFISTNMKITGTCEDLEKPYFRLTGLPDPITIRPEHILKKALNHILEKWKNCQADYNFTIEQFRSIRQDLLVQHIENRFTVQVYEENARICLECGDFIRYESCWTMLCDLYEMISISEGKDVNFIGNKIEFDSYRIVYLTMLNKQDQLVKILHQNSDDQRIKFALGIRESYKCGNYVKLFKDCKEAGETMGSIINHFLIRIRVKALKQIVKTYISNIELEYLAQLLAFQDVDQFRQFMQYFDLVRFDETLKYLLTKQSINAFDNINFDKLNE</sequence>
<organism evidence="2 3">
    <name type="scientific">Paramecium sonneborni</name>
    <dbReference type="NCBI Taxonomy" id="65129"/>
    <lineage>
        <taxon>Eukaryota</taxon>
        <taxon>Sar</taxon>
        <taxon>Alveolata</taxon>
        <taxon>Ciliophora</taxon>
        <taxon>Intramacronucleata</taxon>
        <taxon>Oligohymenophorea</taxon>
        <taxon>Peniculida</taxon>
        <taxon>Parameciidae</taxon>
        <taxon>Paramecium</taxon>
    </lineage>
</organism>
<dbReference type="Pfam" id="PF03399">
    <property type="entry name" value="SAC3_GANP"/>
    <property type="match status" value="1"/>
</dbReference>
<feature type="domain" description="SAC3/GANP/THP3 conserved" evidence="1">
    <location>
        <begin position="397"/>
        <end position="613"/>
    </location>
</feature>
<comment type="caution">
    <text evidence="2">The sequence shown here is derived from an EMBL/GenBank/DDBJ whole genome shotgun (WGS) entry which is preliminary data.</text>
</comment>
<dbReference type="EMBL" id="CAJJDN010000110">
    <property type="protein sequence ID" value="CAD8116286.1"/>
    <property type="molecule type" value="Genomic_DNA"/>
</dbReference>
<protein>
    <recommendedName>
        <fullName evidence="1">SAC3/GANP/THP3 conserved domain-containing protein</fullName>
    </recommendedName>
</protein>
<dbReference type="PANTHER" id="PTHR12436">
    <property type="entry name" value="80 KDA MCM3-ASSOCIATED PROTEIN"/>
    <property type="match status" value="1"/>
</dbReference>
<evidence type="ECO:0000313" key="3">
    <source>
        <dbReference type="Proteomes" id="UP000692954"/>
    </source>
</evidence>
<dbReference type="GO" id="GO:0005634">
    <property type="term" value="C:nucleus"/>
    <property type="evidence" value="ECO:0007669"/>
    <property type="project" value="TreeGrafter"/>
</dbReference>
<dbReference type="InterPro" id="IPR045107">
    <property type="entry name" value="SAC3/GANP/THP3"/>
</dbReference>
<name>A0A8S1QLJ7_9CILI</name>
<reference evidence="2" key="1">
    <citation type="submission" date="2021-01" db="EMBL/GenBank/DDBJ databases">
        <authorList>
            <consortium name="Genoscope - CEA"/>
            <person name="William W."/>
        </authorList>
    </citation>
    <scope>NUCLEOTIDE SEQUENCE</scope>
</reference>
<keyword evidence="3" id="KW-1185">Reference proteome</keyword>
<dbReference type="PANTHER" id="PTHR12436:SF4">
    <property type="entry name" value="LEUKOCYTE RECEPTOR CLUSTER MEMBER 8"/>
    <property type="match status" value="1"/>
</dbReference>
<evidence type="ECO:0000259" key="1">
    <source>
        <dbReference type="Pfam" id="PF03399"/>
    </source>
</evidence>
<dbReference type="OrthoDB" id="199574at2759"/>
<gene>
    <name evidence="2" type="ORF">PSON_ATCC_30995.1.T1100143</name>
</gene>
<accession>A0A8S1QLJ7</accession>
<dbReference type="InterPro" id="IPR005062">
    <property type="entry name" value="SAC3/GANP/THP3_conserved"/>
</dbReference>